<accession>A0ABT9N828</accession>
<dbReference type="RefSeq" id="WP_306838679.1">
    <property type="nucleotide sequence ID" value="NZ_JAUSRA010000001.1"/>
</dbReference>
<reference evidence="2 3" key="1">
    <citation type="submission" date="2023-07" db="EMBL/GenBank/DDBJ databases">
        <title>Sequencing the genomes of 1000 actinobacteria strains.</title>
        <authorList>
            <person name="Klenk H.-P."/>
        </authorList>
    </citation>
    <scope>NUCLEOTIDE SEQUENCE [LARGE SCALE GENOMIC DNA]</scope>
    <source>
        <strain evidence="2 3">DSM 44710</strain>
    </source>
</reference>
<dbReference type="Proteomes" id="UP001240984">
    <property type="component" value="Unassembled WGS sequence"/>
</dbReference>
<feature type="region of interest" description="Disordered" evidence="1">
    <location>
        <begin position="1"/>
        <end position="51"/>
    </location>
</feature>
<sequence length="506" mass="53589">MQQSGPTQAQNTVPPAPKQRKPTQAQSSVPVGPKQGKASRPRAAHTDPVPDEPIALMILGARDSGRGGVLGALLDSAGPLLDRPDDSYLVVTYGHSRDICAYVPGNRQPQPFTPPPPGEESGARPPRRIELTLPNPLLRHFALVDTPDAERLSAAGTRILLDAATRGGAVLYVVSAGHELLPAEATLLTQLHRAGVELFFALTPAADGTWGDGAIETAINDARDAVIAAVPAAVDAGWHTVDPAVADTAFLRRALIEWSGLEGLERASFNPPVPPGSGRTVRVASDAERSGWSERLDDLTRTNTSLVRQRLAIEIANIHLRCVQEIVFGGGCPGLPGALDREMAALSLSAVAECDAAAEKIIDDLLELVLAEPATEAARRRVIAAVRDGFADDRSARDLERVLLVTNTGGVATVAGEGAVAALAAYQTPGIPRPLPGLGIGLSGACYTYWRHPANRDNNRARSWLQLAIRGVELELLREISRRFEAVQRSLSAVLSDAVDHGILLS</sequence>
<feature type="region of interest" description="Disordered" evidence="1">
    <location>
        <begin position="102"/>
        <end position="127"/>
    </location>
</feature>
<keyword evidence="3" id="KW-1185">Reference proteome</keyword>
<dbReference type="EMBL" id="JAUSRA010000001">
    <property type="protein sequence ID" value="MDP9799683.1"/>
    <property type="molecule type" value="Genomic_DNA"/>
</dbReference>
<name>A0ABT9N828_9ACTN</name>
<gene>
    <name evidence="2" type="ORF">J2S43_008195</name>
</gene>
<organism evidence="2 3">
    <name type="scientific">Catenuloplanes nepalensis</name>
    <dbReference type="NCBI Taxonomy" id="587533"/>
    <lineage>
        <taxon>Bacteria</taxon>
        <taxon>Bacillati</taxon>
        <taxon>Actinomycetota</taxon>
        <taxon>Actinomycetes</taxon>
        <taxon>Micromonosporales</taxon>
        <taxon>Micromonosporaceae</taxon>
        <taxon>Catenuloplanes</taxon>
    </lineage>
</organism>
<comment type="caution">
    <text evidence="2">The sequence shown here is derived from an EMBL/GenBank/DDBJ whole genome shotgun (WGS) entry which is preliminary data.</text>
</comment>
<evidence type="ECO:0000313" key="2">
    <source>
        <dbReference type="EMBL" id="MDP9799683.1"/>
    </source>
</evidence>
<feature type="compositionally biased region" description="Polar residues" evidence="1">
    <location>
        <begin position="1"/>
        <end position="13"/>
    </location>
</feature>
<evidence type="ECO:0000313" key="3">
    <source>
        <dbReference type="Proteomes" id="UP001240984"/>
    </source>
</evidence>
<proteinExistence type="predicted"/>
<protein>
    <submittedName>
        <fullName evidence="2">Uncharacterized protein</fullName>
    </submittedName>
</protein>
<evidence type="ECO:0000256" key="1">
    <source>
        <dbReference type="SAM" id="MobiDB-lite"/>
    </source>
</evidence>